<dbReference type="RefSeq" id="WP_083041663.1">
    <property type="nucleotide sequence ID" value="NZ_CP020558.1"/>
</dbReference>
<reference evidence="1 2" key="1">
    <citation type="submission" date="2017-03" db="EMBL/GenBank/DDBJ databases">
        <title>Paenibacillus larvae genome sequencing.</title>
        <authorList>
            <person name="Dingman D.W."/>
        </authorList>
    </citation>
    <scope>NUCLEOTIDE SEQUENCE [LARGE SCALE GENOMIC DNA]</scope>
    <source>
        <strain evidence="1 2">SAG 10367</strain>
        <plasmid evidence="2">pplp3</plasmid>
    </source>
</reference>
<name>A0A1V0UZL5_9BACL</name>
<gene>
    <name evidence="1" type="ORF">B7C51_24725</name>
</gene>
<geneLocation type="plasmid" evidence="2">
    <name>pplp3</name>
</geneLocation>
<proteinExistence type="predicted"/>
<keyword evidence="1" id="KW-0614">Plasmid</keyword>
<dbReference type="AlphaFoldDB" id="A0A1V0UZL5"/>
<dbReference type="EMBL" id="CP020558">
    <property type="protein sequence ID" value="ARF70682.1"/>
    <property type="molecule type" value="Genomic_DNA"/>
</dbReference>
<dbReference type="Proteomes" id="UP000192727">
    <property type="component" value="Plasmid pPLP3"/>
</dbReference>
<accession>A0A1V0UZL5</accession>
<evidence type="ECO:0000313" key="2">
    <source>
        <dbReference type="Proteomes" id="UP000192727"/>
    </source>
</evidence>
<evidence type="ECO:0000313" key="1">
    <source>
        <dbReference type="EMBL" id="ARF70682.1"/>
    </source>
</evidence>
<sequence length="75" mass="8665">MKSTGFNEEIKLRRKNDYKVGWIDLSVDSLFVRLVEECRKLQNAIIWDSVAKSDDPWSIYQAADVANVAMMIADR</sequence>
<organism evidence="1 2">
    <name type="scientific">Paenibacillus larvae subsp. pulvifaciens</name>
    <dbReference type="NCBI Taxonomy" id="1477"/>
    <lineage>
        <taxon>Bacteria</taxon>
        <taxon>Bacillati</taxon>
        <taxon>Bacillota</taxon>
        <taxon>Bacilli</taxon>
        <taxon>Bacillales</taxon>
        <taxon>Paenibacillaceae</taxon>
        <taxon>Paenibacillus</taxon>
    </lineage>
</organism>
<protein>
    <submittedName>
        <fullName evidence="1">Uncharacterized protein</fullName>
    </submittedName>
</protein>